<organism evidence="2">
    <name type="scientific">marine metagenome</name>
    <dbReference type="NCBI Taxonomy" id="408172"/>
    <lineage>
        <taxon>unclassified sequences</taxon>
        <taxon>metagenomes</taxon>
        <taxon>ecological metagenomes</taxon>
    </lineage>
</organism>
<accession>A0A381YH12</accession>
<evidence type="ECO:0000259" key="1">
    <source>
        <dbReference type="Pfam" id="PF01738"/>
    </source>
</evidence>
<dbReference type="InterPro" id="IPR002925">
    <property type="entry name" value="Dienelactn_hydro"/>
</dbReference>
<dbReference type="InterPro" id="IPR050261">
    <property type="entry name" value="FrsA_esterase"/>
</dbReference>
<evidence type="ECO:0000313" key="2">
    <source>
        <dbReference type="EMBL" id="SVA76265.1"/>
    </source>
</evidence>
<protein>
    <recommendedName>
        <fullName evidence="1">Dienelactone hydrolase domain-containing protein</fullName>
    </recommendedName>
</protein>
<name>A0A381YH12_9ZZZZ</name>
<dbReference type="EMBL" id="UINC01018207">
    <property type="protein sequence ID" value="SVA76265.1"/>
    <property type="molecule type" value="Genomic_DNA"/>
</dbReference>
<dbReference type="PANTHER" id="PTHR22946">
    <property type="entry name" value="DIENELACTONE HYDROLASE DOMAIN-CONTAINING PROTEIN-RELATED"/>
    <property type="match status" value="1"/>
</dbReference>
<proteinExistence type="predicted"/>
<dbReference type="AlphaFoldDB" id="A0A381YH12"/>
<dbReference type="PANTHER" id="PTHR22946:SF0">
    <property type="entry name" value="DIENELACTONE HYDROLASE DOMAIN-CONTAINING PROTEIN"/>
    <property type="match status" value="1"/>
</dbReference>
<dbReference type="GO" id="GO:0016787">
    <property type="term" value="F:hydrolase activity"/>
    <property type="evidence" value="ECO:0007669"/>
    <property type="project" value="InterPro"/>
</dbReference>
<gene>
    <name evidence="2" type="ORF">METZ01_LOCUS129119</name>
</gene>
<dbReference type="InterPro" id="IPR029058">
    <property type="entry name" value="AB_hydrolase_fold"/>
</dbReference>
<feature type="domain" description="Dienelactone hydrolase" evidence="1">
    <location>
        <begin position="41"/>
        <end position="265"/>
    </location>
</feature>
<dbReference type="Pfam" id="PF01738">
    <property type="entry name" value="DLH"/>
    <property type="match status" value="1"/>
</dbReference>
<dbReference type="SUPFAM" id="SSF53474">
    <property type="entry name" value="alpha/beta-Hydrolases"/>
    <property type="match status" value="1"/>
</dbReference>
<reference evidence="2" key="1">
    <citation type="submission" date="2018-05" db="EMBL/GenBank/DDBJ databases">
        <authorList>
            <person name="Lanie J.A."/>
            <person name="Ng W.-L."/>
            <person name="Kazmierczak K.M."/>
            <person name="Andrzejewski T.M."/>
            <person name="Davidsen T.M."/>
            <person name="Wayne K.J."/>
            <person name="Tettelin H."/>
            <person name="Glass J.I."/>
            <person name="Rusch D."/>
            <person name="Podicherti R."/>
            <person name="Tsui H.-C.T."/>
            <person name="Winkler M.E."/>
        </authorList>
    </citation>
    <scope>NUCLEOTIDE SEQUENCE</scope>
</reference>
<sequence length="267" mass="29531">MKRIFVFIVIALLVLLSLVALANAGVQTKEIEYSHNGVKLTGYLAFNDSKVGKRPGILVVHEWWGHNDHARSRAIMLAKSGYTALALDMYGDGKLANHPKKAGELMNLTFSNWLDSQERYNKALEVLKAHKTVDAARIGSIGFCFGGAVSIKMARGGADLKGVVAFHSALPVEPAITKNSMKSAVLVINGSEDDFLKPEAVASFSQDMFKGNVDFTYMSLKGVKHSFTNPQADEFSEKFNIAALQYNKKADEQSWIFMLNFFKRVFN</sequence>
<dbReference type="Gene3D" id="3.40.50.1820">
    <property type="entry name" value="alpha/beta hydrolase"/>
    <property type="match status" value="1"/>
</dbReference>